<dbReference type="AlphaFoldDB" id="A0A6J4J4Z7"/>
<dbReference type="EMBL" id="CADCTJ010000819">
    <property type="protein sequence ID" value="CAA9268035.1"/>
    <property type="molecule type" value="Genomic_DNA"/>
</dbReference>
<evidence type="ECO:0000313" key="1">
    <source>
        <dbReference type="EMBL" id="CAA9268035.1"/>
    </source>
</evidence>
<proteinExistence type="predicted"/>
<protein>
    <submittedName>
        <fullName evidence="1">Uncharacterized protein</fullName>
    </submittedName>
</protein>
<sequence length="53" mass="5898">MVVRMKFNPGSCSVGKGYICGLRSVLGTKVYRGCLRCCFYECFLLLAFPALLL</sequence>
<reference evidence="1" key="1">
    <citation type="submission" date="2020-02" db="EMBL/GenBank/DDBJ databases">
        <authorList>
            <person name="Meier V. D."/>
        </authorList>
    </citation>
    <scope>NUCLEOTIDE SEQUENCE</scope>
    <source>
        <strain evidence="1">AVDCRST_MAG95</strain>
    </source>
</reference>
<gene>
    <name evidence="1" type="ORF">AVDCRST_MAG95-2624</name>
</gene>
<accession>A0A6J4J4Z7</accession>
<organism evidence="1">
    <name type="scientific">uncultured Adhaeribacter sp</name>
    <dbReference type="NCBI Taxonomy" id="448109"/>
    <lineage>
        <taxon>Bacteria</taxon>
        <taxon>Pseudomonadati</taxon>
        <taxon>Bacteroidota</taxon>
        <taxon>Cytophagia</taxon>
        <taxon>Cytophagales</taxon>
        <taxon>Hymenobacteraceae</taxon>
        <taxon>Adhaeribacter</taxon>
        <taxon>environmental samples</taxon>
    </lineage>
</organism>
<name>A0A6J4J4Z7_9BACT</name>